<evidence type="ECO:0000256" key="4">
    <source>
        <dbReference type="ARBA" id="ARBA00022984"/>
    </source>
</evidence>
<feature type="domain" description="Mur ligase C-terminal" evidence="10">
    <location>
        <begin position="338"/>
        <end position="463"/>
    </location>
</feature>
<feature type="binding site" evidence="7">
    <location>
        <position position="465"/>
    </location>
    <ligand>
        <name>meso-2,6-diaminopimelate</name>
        <dbReference type="ChEBI" id="CHEBI:57791"/>
    </ligand>
</feature>
<evidence type="ECO:0000259" key="10">
    <source>
        <dbReference type="Pfam" id="PF02875"/>
    </source>
</evidence>
<feature type="short sequence motif" description="Meso-diaminopimelate recognition motif" evidence="7">
    <location>
        <begin position="411"/>
        <end position="414"/>
    </location>
</feature>
<protein>
    <recommendedName>
        <fullName evidence="7">UDP-N-acetylmuramoyl-L-alanyl-D-glutamate--2,6-diaminopimelate ligase</fullName>
        <ecNumber evidence="7">6.3.2.13</ecNumber>
    </recommendedName>
    <alternativeName>
        <fullName evidence="7">Meso-A2pm-adding enzyme</fullName>
    </alternativeName>
    <alternativeName>
        <fullName evidence="7">Meso-diaminopimelate-adding enzyme</fullName>
    </alternativeName>
    <alternativeName>
        <fullName evidence="7">UDP-MurNAc-L-Ala-D-Glu:meso-diaminopimelate ligase</fullName>
    </alternativeName>
    <alternativeName>
        <fullName evidence="7">UDP-MurNAc-tripeptide synthetase</fullName>
    </alternativeName>
    <alternativeName>
        <fullName evidence="7">UDP-N-acetylmuramyl-tripeptide synthetase</fullName>
    </alternativeName>
</protein>
<evidence type="ECO:0000256" key="7">
    <source>
        <dbReference type="HAMAP-Rule" id="MF_00208"/>
    </source>
</evidence>
<dbReference type="UniPathway" id="UPA00219"/>
<dbReference type="GO" id="GO:0071555">
    <property type="term" value="P:cell wall organization"/>
    <property type="evidence" value="ECO:0007669"/>
    <property type="project" value="UniProtKB-KW"/>
</dbReference>
<keyword evidence="7 12" id="KW-0436">Ligase</keyword>
<keyword evidence="3 7" id="KW-0133">Cell shape</keyword>
<feature type="domain" description="Mur ligase N-terminal catalytic" evidence="9">
    <location>
        <begin position="22"/>
        <end position="97"/>
    </location>
</feature>
<comment type="cofactor">
    <cofactor evidence="7">
        <name>Mg(2+)</name>
        <dbReference type="ChEBI" id="CHEBI:18420"/>
    </cofactor>
</comment>
<evidence type="ECO:0000256" key="3">
    <source>
        <dbReference type="ARBA" id="ARBA00022960"/>
    </source>
</evidence>
<feature type="domain" description="Mur ligase central" evidence="11">
    <location>
        <begin position="109"/>
        <end position="316"/>
    </location>
</feature>
<dbReference type="NCBIfam" id="NF001126">
    <property type="entry name" value="PRK00139.1-4"/>
    <property type="match status" value="1"/>
</dbReference>
<feature type="binding site" evidence="7">
    <location>
        <position position="188"/>
    </location>
    <ligand>
        <name>UDP-N-acetyl-alpha-D-muramoyl-L-alanyl-D-glutamate</name>
        <dbReference type="ChEBI" id="CHEBI:83900"/>
    </ligand>
</feature>
<dbReference type="GO" id="GO:0000287">
    <property type="term" value="F:magnesium ion binding"/>
    <property type="evidence" value="ECO:0007669"/>
    <property type="project" value="UniProtKB-UniRule"/>
</dbReference>
<evidence type="ECO:0000259" key="11">
    <source>
        <dbReference type="Pfam" id="PF08245"/>
    </source>
</evidence>
<dbReference type="NCBIfam" id="TIGR01085">
    <property type="entry name" value="murE"/>
    <property type="match status" value="1"/>
</dbReference>
<evidence type="ECO:0000259" key="9">
    <source>
        <dbReference type="Pfam" id="PF01225"/>
    </source>
</evidence>
<dbReference type="GO" id="GO:0008765">
    <property type="term" value="F:UDP-N-acetylmuramoylalanyl-D-glutamate-2,6-diaminopimelate ligase activity"/>
    <property type="evidence" value="ECO:0007669"/>
    <property type="project" value="UniProtKB-UniRule"/>
</dbReference>
<feature type="binding site" evidence="7">
    <location>
        <position position="180"/>
    </location>
    <ligand>
        <name>UDP-N-acetyl-alpha-D-muramoyl-L-alanyl-D-glutamate</name>
        <dbReference type="ChEBI" id="CHEBI:83900"/>
    </ligand>
</feature>
<dbReference type="RefSeq" id="WP_164364272.1">
    <property type="nucleotide sequence ID" value="NZ_CP066776.1"/>
</dbReference>
<comment type="catalytic activity">
    <reaction evidence="7">
        <text>UDP-N-acetyl-alpha-D-muramoyl-L-alanyl-D-glutamate + meso-2,6-diaminopimelate + ATP = UDP-N-acetyl-alpha-D-muramoyl-L-alanyl-gamma-D-glutamyl-meso-2,6-diaminopimelate + ADP + phosphate + H(+)</text>
        <dbReference type="Rhea" id="RHEA:23676"/>
        <dbReference type="ChEBI" id="CHEBI:15378"/>
        <dbReference type="ChEBI" id="CHEBI:30616"/>
        <dbReference type="ChEBI" id="CHEBI:43474"/>
        <dbReference type="ChEBI" id="CHEBI:57791"/>
        <dbReference type="ChEBI" id="CHEBI:83900"/>
        <dbReference type="ChEBI" id="CHEBI:83905"/>
        <dbReference type="ChEBI" id="CHEBI:456216"/>
        <dbReference type="EC" id="6.3.2.13"/>
    </reaction>
</comment>
<dbReference type="InterPro" id="IPR036565">
    <property type="entry name" value="Mur-like_cat_sf"/>
</dbReference>
<keyword evidence="7" id="KW-0547">Nucleotide-binding</keyword>
<evidence type="ECO:0000313" key="13">
    <source>
        <dbReference type="Proteomes" id="UP000475117"/>
    </source>
</evidence>
<accession>A0A6B3L8I3</accession>
<feature type="binding site" evidence="7">
    <location>
        <position position="30"/>
    </location>
    <ligand>
        <name>UDP-N-acetyl-alpha-D-muramoyl-L-alanyl-D-glutamate</name>
        <dbReference type="ChEBI" id="CHEBI:83900"/>
    </ligand>
</feature>
<comment type="caution">
    <text evidence="7">Lacks conserved residue(s) required for the propagation of feature annotation.</text>
</comment>
<dbReference type="HAMAP" id="MF_00208">
    <property type="entry name" value="MurE"/>
    <property type="match status" value="1"/>
</dbReference>
<feature type="binding site" evidence="7">
    <location>
        <begin position="111"/>
        <end position="117"/>
    </location>
    <ligand>
        <name>ATP</name>
        <dbReference type="ChEBI" id="CHEBI:30616"/>
    </ligand>
</feature>
<dbReference type="PANTHER" id="PTHR23135">
    <property type="entry name" value="MUR LIGASE FAMILY MEMBER"/>
    <property type="match status" value="1"/>
</dbReference>
<dbReference type="NCBIfam" id="NF001124">
    <property type="entry name" value="PRK00139.1-2"/>
    <property type="match status" value="1"/>
</dbReference>
<keyword evidence="4 7" id="KW-0573">Peptidoglycan synthesis</keyword>
<evidence type="ECO:0000256" key="5">
    <source>
        <dbReference type="ARBA" id="ARBA00023306"/>
    </source>
</evidence>
<dbReference type="Gene3D" id="3.90.190.20">
    <property type="entry name" value="Mur ligase, C-terminal domain"/>
    <property type="match status" value="1"/>
</dbReference>
<dbReference type="PANTHER" id="PTHR23135:SF4">
    <property type="entry name" value="UDP-N-ACETYLMURAMOYL-L-ALANYL-D-GLUTAMATE--2,6-DIAMINOPIMELATE LIGASE MURE HOMOLOG, CHLOROPLASTIC"/>
    <property type="match status" value="1"/>
</dbReference>
<evidence type="ECO:0000313" key="12">
    <source>
        <dbReference type="EMBL" id="QQL44703.1"/>
    </source>
</evidence>
<feature type="modified residue" description="N6-carboxylysine" evidence="7">
    <location>
        <position position="220"/>
    </location>
</feature>
<dbReference type="Gene3D" id="3.40.1190.10">
    <property type="entry name" value="Mur-like, catalytic domain"/>
    <property type="match status" value="1"/>
</dbReference>
<dbReference type="SUPFAM" id="SSF53623">
    <property type="entry name" value="MurD-like peptide ligases, catalytic domain"/>
    <property type="match status" value="1"/>
</dbReference>
<keyword evidence="7" id="KW-0963">Cytoplasm</keyword>
<dbReference type="Pfam" id="PF02875">
    <property type="entry name" value="Mur_ligase_C"/>
    <property type="match status" value="1"/>
</dbReference>
<dbReference type="GO" id="GO:0005524">
    <property type="term" value="F:ATP binding"/>
    <property type="evidence" value="ECO:0007669"/>
    <property type="project" value="UniProtKB-UniRule"/>
</dbReference>
<feature type="binding site" evidence="7">
    <location>
        <begin position="153"/>
        <end position="154"/>
    </location>
    <ligand>
        <name>UDP-N-acetyl-alpha-D-muramoyl-L-alanyl-D-glutamate</name>
        <dbReference type="ChEBI" id="CHEBI:83900"/>
    </ligand>
</feature>
<keyword evidence="7" id="KW-0460">Magnesium</keyword>
<comment type="similarity">
    <text evidence="1 7">Belongs to the MurCDEF family. MurE subfamily.</text>
</comment>
<dbReference type="InterPro" id="IPR005761">
    <property type="entry name" value="UDP-N-AcMur-Glu-dNH2Pim_ligase"/>
</dbReference>
<name>A0A6B3L8I3_9BACT</name>
<dbReference type="SUPFAM" id="SSF53244">
    <property type="entry name" value="MurD-like peptide ligases, peptide-binding domain"/>
    <property type="match status" value="1"/>
</dbReference>
<dbReference type="Pfam" id="PF01225">
    <property type="entry name" value="Mur_ligase"/>
    <property type="match status" value="1"/>
</dbReference>
<feature type="binding site" evidence="7">
    <location>
        <begin position="411"/>
        <end position="414"/>
    </location>
    <ligand>
        <name>meso-2,6-diaminopimelate</name>
        <dbReference type="ChEBI" id="CHEBI:57791"/>
    </ligand>
</feature>
<evidence type="ECO:0000256" key="2">
    <source>
        <dbReference type="ARBA" id="ARBA00022618"/>
    </source>
</evidence>
<feature type="binding site" evidence="7">
    <location>
        <position position="461"/>
    </location>
    <ligand>
        <name>meso-2,6-diaminopimelate</name>
        <dbReference type="ChEBI" id="CHEBI:57791"/>
    </ligand>
</feature>
<dbReference type="EC" id="6.3.2.13" evidence="7"/>
<feature type="binding site" evidence="7">
    <location>
        <position position="387"/>
    </location>
    <ligand>
        <name>meso-2,6-diaminopimelate</name>
        <dbReference type="ChEBI" id="CHEBI:57791"/>
    </ligand>
</feature>
<evidence type="ECO:0000256" key="8">
    <source>
        <dbReference type="RuleBase" id="RU004135"/>
    </source>
</evidence>
<feature type="binding site" evidence="7">
    <location>
        <position position="186"/>
    </location>
    <ligand>
        <name>UDP-N-acetyl-alpha-D-muramoyl-L-alanyl-D-glutamate</name>
        <dbReference type="ChEBI" id="CHEBI:83900"/>
    </ligand>
</feature>
<dbReference type="GO" id="GO:0008360">
    <property type="term" value="P:regulation of cell shape"/>
    <property type="evidence" value="ECO:0007669"/>
    <property type="project" value="UniProtKB-KW"/>
</dbReference>
<evidence type="ECO:0000256" key="6">
    <source>
        <dbReference type="ARBA" id="ARBA00023316"/>
    </source>
</evidence>
<dbReference type="Gene3D" id="3.40.1390.10">
    <property type="entry name" value="MurE/MurF, N-terminal domain"/>
    <property type="match status" value="1"/>
</dbReference>
<proteinExistence type="inferred from homology"/>
<dbReference type="KEGG" id="soa:G3M56_012565"/>
<dbReference type="Proteomes" id="UP000475117">
    <property type="component" value="Chromosome"/>
</dbReference>
<keyword evidence="7" id="KW-0067">ATP-binding</keyword>
<dbReference type="InterPro" id="IPR035911">
    <property type="entry name" value="MurE/MurF_N"/>
</dbReference>
<dbReference type="EMBL" id="CP066776">
    <property type="protein sequence ID" value="QQL44703.1"/>
    <property type="molecule type" value="Genomic_DNA"/>
</dbReference>
<dbReference type="InterPro" id="IPR004101">
    <property type="entry name" value="Mur_ligase_C"/>
</dbReference>
<reference evidence="12 13" key="1">
    <citation type="submission" date="2020-12" db="EMBL/GenBank/DDBJ databases">
        <title>Sulforoseuscoccus oceanibium gen. nov., sp. nov., a representative of the phylum Verrucomicrobia with special cytoplasmic membrane, and proposal of Sulforoseuscoccusaceae fam. nov.</title>
        <authorList>
            <person name="Xi F."/>
        </authorList>
    </citation>
    <scope>NUCLEOTIDE SEQUENCE [LARGE SCALE GENOMIC DNA]</scope>
    <source>
        <strain evidence="12 13">T37</strain>
    </source>
</reference>
<gene>
    <name evidence="7" type="primary">murE</name>
    <name evidence="12" type="ORF">G3M56_012565</name>
</gene>
<dbReference type="InterPro" id="IPR000713">
    <property type="entry name" value="Mur_ligase_N"/>
</dbReference>
<comment type="subcellular location">
    <subcellularLocation>
        <location evidence="7 8">Cytoplasm</location>
    </subcellularLocation>
</comment>
<keyword evidence="13" id="KW-1185">Reference proteome</keyword>
<dbReference type="AlphaFoldDB" id="A0A6B3L8I3"/>
<keyword evidence="6 7" id="KW-0961">Cell wall biogenesis/degradation</keyword>
<dbReference type="InterPro" id="IPR013221">
    <property type="entry name" value="Mur_ligase_cen"/>
</dbReference>
<dbReference type="GO" id="GO:0051301">
    <property type="term" value="P:cell division"/>
    <property type="evidence" value="ECO:0007669"/>
    <property type="project" value="UniProtKB-KW"/>
</dbReference>
<organism evidence="12 13">
    <name type="scientific">Sulfuriroseicoccus oceanibius</name>
    <dbReference type="NCBI Taxonomy" id="2707525"/>
    <lineage>
        <taxon>Bacteria</taxon>
        <taxon>Pseudomonadati</taxon>
        <taxon>Verrucomicrobiota</taxon>
        <taxon>Verrucomicrobiia</taxon>
        <taxon>Verrucomicrobiales</taxon>
        <taxon>Verrucomicrobiaceae</taxon>
        <taxon>Sulfuriroseicoccus</taxon>
    </lineage>
</organism>
<evidence type="ECO:0000256" key="1">
    <source>
        <dbReference type="ARBA" id="ARBA00005898"/>
    </source>
</evidence>
<keyword evidence="2 7" id="KW-0132">Cell division</keyword>
<comment type="PTM">
    <text evidence="7">Carboxylation is probably crucial for Mg(2+) binding and, consequently, for the gamma-phosphate positioning of ATP.</text>
</comment>
<comment type="pathway">
    <text evidence="7 8">Cell wall biogenesis; peptidoglycan biosynthesis.</text>
</comment>
<dbReference type="InterPro" id="IPR036615">
    <property type="entry name" value="Mur_ligase_C_dom_sf"/>
</dbReference>
<dbReference type="GO" id="GO:0009252">
    <property type="term" value="P:peptidoglycan biosynthetic process"/>
    <property type="evidence" value="ECO:0007669"/>
    <property type="project" value="UniProtKB-UniRule"/>
</dbReference>
<dbReference type="GO" id="GO:0005737">
    <property type="term" value="C:cytoplasm"/>
    <property type="evidence" value="ECO:0007669"/>
    <property type="project" value="UniProtKB-SubCell"/>
</dbReference>
<keyword evidence="5 7" id="KW-0131">Cell cycle</keyword>
<dbReference type="SUPFAM" id="SSF63418">
    <property type="entry name" value="MurE/MurF N-terminal domain"/>
    <property type="match status" value="1"/>
</dbReference>
<dbReference type="Pfam" id="PF08245">
    <property type="entry name" value="Mur_ligase_M"/>
    <property type="match status" value="1"/>
</dbReference>
<comment type="function">
    <text evidence="7">Catalyzes the addition of meso-diaminopimelic acid to the nucleotide precursor UDP-N-acetylmuramoyl-L-alanyl-D-glutamate (UMAG) in the biosynthesis of bacterial cell-wall peptidoglycan.</text>
</comment>
<sequence>MKLSELLQQIDYVDATLAGDPEIKGVTYDSRQVEPGFVFVAMQGATVDGRDFIPAAVKAGAVAIVAEGVVETGDSAVAGVQVKDGRKALADVAAAYYDNPSKHLRVVGITGTNGKTTTAFVCKHVMANAWHRAGLIGTLGADDGTGMAAGERTTPESSDVHGLLSRMVDNGCRGAAMEVSSHALVQHRVGKVEFDVGVFMNLTRDHLDFHKTMDDYYRAKLSLGTHMARQRGSKKPVMVINVDDVHGQKMARALEDEVTVVTFGFSATADFRATSADLGMRGTSFKMKAKGREYLVRTPLIGRFNVYNCLAALAAADSMGMNFREAISALASVPQVSGRLESVLDNRPYRVFVDYAHTPDALENVLSTLKGLNPGRLITVVGCGGDRDRMKRPMMARAASQWSDIVLLTSDNPRSEEPEVIIDEMARGVVQANFKKIVDRREAIKTAVAAAKPNDIVLIAGKGHETYQEVKGERFPFSDRAEVLAADRLRE</sequence>